<gene>
    <name evidence="2" type="ORF">GALMADRAFT_506130</name>
</gene>
<reference evidence="3" key="1">
    <citation type="journal article" date="2014" name="Proc. Natl. Acad. Sci. U.S.A.">
        <title>Extensive sampling of basidiomycete genomes demonstrates inadequacy of the white-rot/brown-rot paradigm for wood decay fungi.</title>
        <authorList>
            <person name="Riley R."/>
            <person name="Salamov A.A."/>
            <person name="Brown D.W."/>
            <person name="Nagy L.G."/>
            <person name="Floudas D."/>
            <person name="Held B.W."/>
            <person name="Levasseur A."/>
            <person name="Lombard V."/>
            <person name="Morin E."/>
            <person name="Otillar R."/>
            <person name="Lindquist E.A."/>
            <person name="Sun H."/>
            <person name="LaButti K.M."/>
            <person name="Schmutz J."/>
            <person name="Jabbour D."/>
            <person name="Luo H."/>
            <person name="Baker S.E."/>
            <person name="Pisabarro A.G."/>
            <person name="Walton J.D."/>
            <person name="Blanchette R.A."/>
            <person name="Henrissat B."/>
            <person name="Martin F."/>
            <person name="Cullen D."/>
            <person name="Hibbett D.S."/>
            <person name="Grigoriev I.V."/>
        </authorList>
    </citation>
    <scope>NUCLEOTIDE SEQUENCE [LARGE SCALE GENOMIC DNA]</scope>
    <source>
        <strain evidence="3">CBS 339.88</strain>
    </source>
</reference>
<name>A0A067TA09_GALM3</name>
<feature type="compositionally biased region" description="Basic residues" evidence="1">
    <location>
        <begin position="56"/>
        <end position="67"/>
    </location>
</feature>
<feature type="compositionally biased region" description="Basic and acidic residues" evidence="1">
    <location>
        <begin position="68"/>
        <end position="84"/>
    </location>
</feature>
<feature type="compositionally biased region" description="Basic and acidic residues" evidence="1">
    <location>
        <begin position="1"/>
        <end position="15"/>
    </location>
</feature>
<feature type="region of interest" description="Disordered" evidence="1">
    <location>
        <begin position="221"/>
        <end position="245"/>
    </location>
</feature>
<evidence type="ECO:0000256" key="1">
    <source>
        <dbReference type="SAM" id="MobiDB-lite"/>
    </source>
</evidence>
<organism evidence="2 3">
    <name type="scientific">Galerina marginata (strain CBS 339.88)</name>
    <dbReference type="NCBI Taxonomy" id="685588"/>
    <lineage>
        <taxon>Eukaryota</taxon>
        <taxon>Fungi</taxon>
        <taxon>Dikarya</taxon>
        <taxon>Basidiomycota</taxon>
        <taxon>Agaricomycotina</taxon>
        <taxon>Agaricomycetes</taxon>
        <taxon>Agaricomycetidae</taxon>
        <taxon>Agaricales</taxon>
        <taxon>Agaricineae</taxon>
        <taxon>Strophariaceae</taxon>
        <taxon>Galerina</taxon>
    </lineage>
</organism>
<protein>
    <submittedName>
        <fullName evidence="2">Uncharacterized protein</fullName>
    </submittedName>
</protein>
<feature type="compositionally biased region" description="Polar residues" evidence="1">
    <location>
        <begin position="171"/>
        <end position="190"/>
    </location>
</feature>
<dbReference type="AlphaFoldDB" id="A0A067TA09"/>
<dbReference type="Proteomes" id="UP000027222">
    <property type="component" value="Unassembled WGS sequence"/>
</dbReference>
<feature type="region of interest" description="Disordered" evidence="1">
    <location>
        <begin position="136"/>
        <end position="190"/>
    </location>
</feature>
<dbReference type="HOGENOM" id="CLU_1133646_0_0_1"/>
<sequence length="245" mass="27722">MDGLEDQRPDTDSSFRSHPKTIQVDPWSPTQSGGNFSQQPSQQEYSYTSPPPGRDHHARPQSYKNRHAVTDLELHTFSDTEPLVHIRLPQAQNISSRQTDSDPDQWPPHGKSYPYAEAHSAPVPLNGRTRAISVTNTPWNDRSLPFISSMRRTSHPNLSQKERESRYSDQGGVSQSRIPSQSLSAGAQSTFGDREAAVRYEDVNMHRDGFLANRGYLQHGYDQASQSRYINEGSRGPYDKRGHHR</sequence>
<keyword evidence="3" id="KW-1185">Reference proteome</keyword>
<evidence type="ECO:0000313" key="2">
    <source>
        <dbReference type="EMBL" id="KDR75838.1"/>
    </source>
</evidence>
<accession>A0A067TA09</accession>
<dbReference type="EMBL" id="KL142380">
    <property type="protein sequence ID" value="KDR75838.1"/>
    <property type="molecule type" value="Genomic_DNA"/>
</dbReference>
<evidence type="ECO:0000313" key="3">
    <source>
        <dbReference type="Proteomes" id="UP000027222"/>
    </source>
</evidence>
<feature type="region of interest" description="Disordered" evidence="1">
    <location>
        <begin position="1"/>
        <end position="124"/>
    </location>
</feature>
<proteinExistence type="predicted"/>
<feature type="compositionally biased region" description="Polar residues" evidence="1">
    <location>
        <begin position="28"/>
        <end position="48"/>
    </location>
</feature>